<comment type="caution">
    <text evidence="1">The sequence shown here is derived from an EMBL/GenBank/DDBJ whole genome shotgun (WGS) entry which is preliminary data.</text>
</comment>
<dbReference type="EMBL" id="BLLF01006096">
    <property type="protein sequence ID" value="GFH31944.1"/>
    <property type="molecule type" value="Genomic_DNA"/>
</dbReference>
<sequence length="86" mass="9655">MTLLRSDPPYSNKLCPPKARAWADASRSWHAWDINCSRAGSSMYLPPPCFNSCNKDSTRALEMHSYNIVPAFVPALYRPCPIGLKI</sequence>
<reference evidence="1 2" key="1">
    <citation type="submission" date="2020-02" db="EMBL/GenBank/DDBJ databases">
        <title>Draft genome sequence of Haematococcus lacustris strain NIES-144.</title>
        <authorList>
            <person name="Morimoto D."/>
            <person name="Nakagawa S."/>
            <person name="Yoshida T."/>
            <person name="Sawayama S."/>
        </authorList>
    </citation>
    <scope>NUCLEOTIDE SEQUENCE [LARGE SCALE GENOMIC DNA]</scope>
    <source>
        <strain evidence="1 2">NIES-144</strain>
    </source>
</reference>
<proteinExistence type="predicted"/>
<name>A0A6A0AIR7_HAELA</name>
<organism evidence="1 2">
    <name type="scientific">Haematococcus lacustris</name>
    <name type="common">Green alga</name>
    <name type="synonym">Haematococcus pluvialis</name>
    <dbReference type="NCBI Taxonomy" id="44745"/>
    <lineage>
        <taxon>Eukaryota</taxon>
        <taxon>Viridiplantae</taxon>
        <taxon>Chlorophyta</taxon>
        <taxon>core chlorophytes</taxon>
        <taxon>Chlorophyceae</taxon>
        <taxon>CS clade</taxon>
        <taxon>Chlamydomonadales</taxon>
        <taxon>Haematococcaceae</taxon>
        <taxon>Haematococcus</taxon>
    </lineage>
</organism>
<protein>
    <submittedName>
        <fullName evidence="1">Uncharacterized protein</fullName>
    </submittedName>
</protein>
<evidence type="ECO:0000313" key="2">
    <source>
        <dbReference type="Proteomes" id="UP000485058"/>
    </source>
</evidence>
<dbReference type="Proteomes" id="UP000485058">
    <property type="component" value="Unassembled WGS sequence"/>
</dbReference>
<keyword evidence="2" id="KW-1185">Reference proteome</keyword>
<dbReference type="AlphaFoldDB" id="A0A6A0AIR7"/>
<feature type="non-terminal residue" evidence="1">
    <location>
        <position position="1"/>
    </location>
</feature>
<gene>
    <name evidence="1" type="ORF">HaLaN_31079</name>
</gene>
<evidence type="ECO:0000313" key="1">
    <source>
        <dbReference type="EMBL" id="GFH31944.1"/>
    </source>
</evidence>
<accession>A0A6A0AIR7</accession>
<feature type="non-terminal residue" evidence="1">
    <location>
        <position position="86"/>
    </location>
</feature>